<organism evidence="1 2">
    <name type="scientific">Pseudomonas frederiksbergensis</name>
    <dbReference type="NCBI Taxonomy" id="104087"/>
    <lineage>
        <taxon>Bacteria</taxon>
        <taxon>Pseudomonadati</taxon>
        <taxon>Pseudomonadota</taxon>
        <taxon>Gammaproteobacteria</taxon>
        <taxon>Pseudomonadales</taxon>
        <taxon>Pseudomonadaceae</taxon>
        <taxon>Pseudomonas</taxon>
    </lineage>
</organism>
<protein>
    <submittedName>
        <fullName evidence="1">Uncharacterized protein</fullName>
    </submittedName>
</protein>
<gene>
    <name evidence="1" type="ORF">C5612_06355</name>
</gene>
<dbReference type="AlphaFoldDB" id="A0A2S8HRX1"/>
<dbReference type="EMBL" id="PUIN01000003">
    <property type="protein sequence ID" value="PQP05294.1"/>
    <property type="molecule type" value="Genomic_DNA"/>
</dbReference>
<proteinExistence type="predicted"/>
<sequence>MVEIPGDHVVGFSHTPHSKTLAPRTGGTLGPPVLGYRTVHTGLPRYFWGADKWGVILPMEVAKDLRTFVLINTRKSDEGANAVVNWTAMDGSASHDFKPVPITDPGNDQPLEFTADEIERFIGKKVKISYTIVLNGNETGSPVLEAEVVPELKYPRAIVEGLIGNVLPISDYPSGLTTSVPLIENLREYNASSLRWTVTINSEQIFQHVETVPAPRPTEPFIFMIPPHAYMPYAGCTCSVQYIIWLGAEGDPDLQWNTRPVQFALN</sequence>
<evidence type="ECO:0000313" key="1">
    <source>
        <dbReference type="EMBL" id="PQP05294.1"/>
    </source>
</evidence>
<accession>A0A2S8HRX1</accession>
<dbReference type="Proteomes" id="UP000239687">
    <property type="component" value="Unassembled WGS sequence"/>
</dbReference>
<name>A0A2S8HRX1_9PSED</name>
<evidence type="ECO:0000313" key="2">
    <source>
        <dbReference type="Proteomes" id="UP000239687"/>
    </source>
</evidence>
<reference evidence="1 2" key="1">
    <citation type="submission" date="2018-02" db="EMBL/GenBank/DDBJ databases">
        <title>Draft genome sequencing of Pseudomonas frederiksbergensis 11-D3.</title>
        <authorList>
            <person name="Zheng B.-X."/>
        </authorList>
    </citation>
    <scope>NUCLEOTIDE SEQUENCE [LARGE SCALE GENOMIC DNA]</scope>
    <source>
        <strain evidence="1 2">11-D3</strain>
    </source>
</reference>
<comment type="caution">
    <text evidence="1">The sequence shown here is derived from an EMBL/GenBank/DDBJ whole genome shotgun (WGS) entry which is preliminary data.</text>
</comment>